<name>A0A2P1QTH3_9LEPT</name>
<protein>
    <submittedName>
        <fullName evidence="1">Toxin-antitoxin system, antitoxin component, ribbon-helix-helix domain protein</fullName>
    </submittedName>
</protein>
<accession>A0A2P1QTH3</accession>
<evidence type="ECO:0000313" key="2">
    <source>
        <dbReference type="Proteomes" id="UP000033961"/>
    </source>
</evidence>
<reference evidence="1 2" key="1">
    <citation type="journal article" date="2015" name="Genome Announc.">
        <title>Draft Genome Sequences of Leptospira santarosai Strains U160, U164, and U233, Isolated from Asymptomatic Cattle.</title>
        <authorList>
            <person name="Kremer F.S."/>
            <person name="Eslabao M.R."/>
            <person name="Provisor M."/>
            <person name="Woloski R.D."/>
            <person name="Ramires O.V."/>
            <person name="Moreno L.Z."/>
            <person name="Moreno A.M."/>
            <person name="Hamond C."/>
            <person name="Lilenbaum W."/>
            <person name="Dellagostin O.A."/>
        </authorList>
    </citation>
    <scope>NUCLEOTIDE SEQUENCE [LARGE SCALE GENOMIC DNA]</scope>
    <source>
        <strain evidence="1 2">U160</strain>
    </source>
</reference>
<proteinExistence type="predicted"/>
<evidence type="ECO:0000313" key="1">
    <source>
        <dbReference type="EMBL" id="AVQ12210.1"/>
    </source>
</evidence>
<dbReference type="GO" id="GO:0006355">
    <property type="term" value="P:regulation of DNA-templated transcription"/>
    <property type="evidence" value="ECO:0007669"/>
    <property type="project" value="InterPro"/>
</dbReference>
<organism evidence="1 2">
    <name type="scientific">Leptospira santarosai</name>
    <dbReference type="NCBI Taxonomy" id="28183"/>
    <lineage>
        <taxon>Bacteria</taxon>
        <taxon>Pseudomonadati</taxon>
        <taxon>Spirochaetota</taxon>
        <taxon>Spirochaetia</taxon>
        <taxon>Leptospirales</taxon>
        <taxon>Leptospiraceae</taxon>
        <taxon>Leptospira</taxon>
    </lineage>
</organism>
<gene>
    <name evidence="1" type="ORF">XB16_1882</name>
</gene>
<dbReference type="EMBL" id="CP027843">
    <property type="protein sequence ID" value="AVQ12210.1"/>
    <property type="molecule type" value="Genomic_DNA"/>
</dbReference>
<dbReference type="InterPro" id="IPR010985">
    <property type="entry name" value="Ribbon_hlx_hlx"/>
</dbReference>
<sequence>MKNPYLWGSKYVMKTTLEIPDLLYKKAKVKAAERGMSMRALFIEALEHNLKMEEAIKREKATSKFTTNSYGWPVLSKKKGVKVTDKMINTIREKEN</sequence>
<dbReference type="SUPFAM" id="SSF47598">
    <property type="entry name" value="Ribbon-helix-helix"/>
    <property type="match status" value="1"/>
</dbReference>
<dbReference type="AlphaFoldDB" id="A0A2P1QTH3"/>
<dbReference type="Proteomes" id="UP000033961">
    <property type="component" value="Chromosome I"/>
</dbReference>